<dbReference type="InterPro" id="IPR043502">
    <property type="entry name" value="DNA/RNA_pol_sf"/>
</dbReference>
<dbReference type="SUPFAM" id="SSF100879">
    <property type="entry name" value="Lesion bypass DNA polymerase (Y-family), little finger domain"/>
    <property type="match status" value="1"/>
</dbReference>
<dbReference type="InterPro" id="IPR043128">
    <property type="entry name" value="Rev_trsase/Diguanyl_cyclase"/>
</dbReference>
<proteinExistence type="inferred from homology"/>
<dbReference type="InterPro" id="IPR053848">
    <property type="entry name" value="IMS_HHH_1"/>
</dbReference>
<dbReference type="NCBIfam" id="NF002677">
    <property type="entry name" value="PRK02406.1"/>
    <property type="match status" value="1"/>
</dbReference>
<comment type="cofactor">
    <cofactor evidence="15">
        <name>Mg(2+)</name>
        <dbReference type="ChEBI" id="CHEBI:18420"/>
    </cofactor>
    <text evidence="15">Binds 2 magnesium ions per subunit.</text>
</comment>
<comment type="subcellular location">
    <subcellularLocation>
        <location evidence="1 15">Cytoplasm</location>
    </subcellularLocation>
</comment>
<accession>A0ABQ2PCX4</accession>
<dbReference type="Proteomes" id="UP000637267">
    <property type="component" value="Unassembled WGS sequence"/>
</dbReference>
<evidence type="ECO:0000313" key="17">
    <source>
        <dbReference type="EMBL" id="GGP23109.1"/>
    </source>
</evidence>
<sequence>MGHDDATAVQPADVPALPRRIAHLDMDAFYASVELLRYPQLRGQAVVIGGGSASRPQDHGNGVFTYARLKDYVGRGVVTTSTYEARALGVFSAMGMMKAAKLAPDAILLPADFDSYRHYSALFKNAVREIAPDIENRSIDEIYIDIASMPGDSMSIATRLKDVVFQATGLTCSIGISSTKLVAKMCSEMNKPNGIAIIRDDEIEERIWPLAVSKINGIGPKATQKLAALGITTIAQLAHFDPFVLQENFGKQYGAWLHRSAHGLDDRPVVTKAEPKSISRETTFGRDLDVKIDRPVLTNYLLDLCKSLADHLDRKGYLSYTIGIKLRFADFHTVTRDITLQRPSAGFEDIVSAARECLRRVPINSRIRLLGIKASNLTREADNIQVEQGTLF</sequence>
<comment type="similarity">
    <text evidence="2 15">Belongs to the DNA polymerase type-Y family.</text>
</comment>
<evidence type="ECO:0000256" key="6">
    <source>
        <dbReference type="ARBA" id="ARBA00022695"/>
    </source>
</evidence>
<keyword evidence="12 15" id="KW-0238">DNA-binding</keyword>
<keyword evidence="13 15" id="KW-0234">DNA repair</keyword>
<comment type="subunit">
    <text evidence="15">Monomer.</text>
</comment>
<evidence type="ECO:0000256" key="14">
    <source>
        <dbReference type="ARBA" id="ARBA00049244"/>
    </source>
</evidence>
<dbReference type="Gene3D" id="3.40.1170.60">
    <property type="match status" value="1"/>
</dbReference>
<evidence type="ECO:0000256" key="10">
    <source>
        <dbReference type="ARBA" id="ARBA00022842"/>
    </source>
</evidence>
<dbReference type="EC" id="2.7.7.7" evidence="15"/>
<evidence type="ECO:0000256" key="12">
    <source>
        <dbReference type="ARBA" id="ARBA00023125"/>
    </source>
</evidence>
<evidence type="ECO:0000256" key="5">
    <source>
        <dbReference type="ARBA" id="ARBA00022679"/>
    </source>
</evidence>
<feature type="active site" evidence="15">
    <location>
        <position position="141"/>
    </location>
</feature>
<feature type="binding site" evidence="15">
    <location>
        <position position="25"/>
    </location>
    <ligand>
        <name>Mg(2+)</name>
        <dbReference type="ChEBI" id="CHEBI:18420"/>
    </ligand>
</feature>
<keyword evidence="11 15" id="KW-0239">DNA-directed DNA polymerase</keyword>
<keyword evidence="18" id="KW-1185">Reference proteome</keyword>
<dbReference type="InterPro" id="IPR036775">
    <property type="entry name" value="DNA_pol_Y-fam_lit_finger_sf"/>
</dbReference>
<keyword evidence="8 15" id="KW-0479">Metal-binding</keyword>
<dbReference type="Pfam" id="PF21999">
    <property type="entry name" value="IMS_HHH_1"/>
    <property type="match status" value="1"/>
</dbReference>
<evidence type="ECO:0000313" key="18">
    <source>
        <dbReference type="Proteomes" id="UP000637267"/>
    </source>
</evidence>
<evidence type="ECO:0000259" key="16">
    <source>
        <dbReference type="PROSITE" id="PS50173"/>
    </source>
</evidence>
<feature type="site" description="Substrate discrimination" evidence="15">
    <location>
        <position position="30"/>
    </location>
</feature>
<comment type="function">
    <text evidence="15">Poorly processive, error-prone DNA polymerase involved in untargeted mutagenesis. Copies undamaged DNA at stalled replication forks, which arise in vivo from mismatched or misaligned primer ends. These misaligned primers can be extended by PolIV. Exhibits no 3'-5' exonuclease (proofreading) activity. May be involved in translesional synthesis, in conjunction with the beta clamp from PolIII.</text>
</comment>
<dbReference type="Gene3D" id="3.30.1490.100">
    <property type="entry name" value="DNA polymerase, Y-family, little finger domain"/>
    <property type="match status" value="1"/>
</dbReference>
<dbReference type="Pfam" id="PF11799">
    <property type="entry name" value="IMS_C"/>
    <property type="match status" value="1"/>
</dbReference>
<keyword evidence="10 15" id="KW-0460">Magnesium</keyword>
<dbReference type="PROSITE" id="PS50173">
    <property type="entry name" value="UMUC"/>
    <property type="match status" value="1"/>
</dbReference>
<evidence type="ECO:0000256" key="4">
    <source>
        <dbReference type="ARBA" id="ARBA00022490"/>
    </source>
</evidence>
<keyword evidence="3 15" id="KW-0515">Mutator protein</keyword>
<name>A0ABQ2PCX4_9NEIS</name>
<dbReference type="Gene3D" id="1.10.150.20">
    <property type="entry name" value="5' to 3' exonuclease, C-terminal subdomain"/>
    <property type="match status" value="1"/>
</dbReference>
<keyword evidence="7 15" id="KW-0235">DNA replication</keyword>
<keyword evidence="4 15" id="KW-0963">Cytoplasm</keyword>
<evidence type="ECO:0000256" key="3">
    <source>
        <dbReference type="ARBA" id="ARBA00022457"/>
    </source>
</evidence>
<gene>
    <name evidence="17" type="primary">dinB2</name>
    <name evidence="15" type="synonym">dinB</name>
    <name evidence="17" type="ORF">GCM10010970_31090</name>
</gene>
<evidence type="ECO:0000256" key="9">
    <source>
        <dbReference type="ARBA" id="ARBA00022763"/>
    </source>
</evidence>
<dbReference type="InterPro" id="IPR022880">
    <property type="entry name" value="DNApol_IV"/>
</dbReference>
<dbReference type="EMBL" id="BMLX01000004">
    <property type="protein sequence ID" value="GGP23109.1"/>
    <property type="molecule type" value="Genomic_DNA"/>
</dbReference>
<feature type="binding site" evidence="15">
    <location>
        <position position="140"/>
    </location>
    <ligand>
        <name>Mg(2+)</name>
        <dbReference type="ChEBI" id="CHEBI:18420"/>
    </ligand>
</feature>
<feature type="domain" description="UmuC" evidence="16">
    <location>
        <begin position="21"/>
        <end position="219"/>
    </location>
</feature>
<comment type="catalytic activity">
    <reaction evidence="14 15">
        <text>DNA(n) + a 2'-deoxyribonucleoside 5'-triphosphate = DNA(n+1) + diphosphate</text>
        <dbReference type="Rhea" id="RHEA:22508"/>
        <dbReference type="Rhea" id="RHEA-COMP:17339"/>
        <dbReference type="Rhea" id="RHEA-COMP:17340"/>
        <dbReference type="ChEBI" id="CHEBI:33019"/>
        <dbReference type="ChEBI" id="CHEBI:61560"/>
        <dbReference type="ChEBI" id="CHEBI:173112"/>
        <dbReference type="EC" id="2.7.7.7"/>
    </reaction>
</comment>
<keyword evidence="6 15" id="KW-0548">Nucleotidyltransferase</keyword>
<evidence type="ECO:0000256" key="13">
    <source>
        <dbReference type="ARBA" id="ARBA00023204"/>
    </source>
</evidence>
<evidence type="ECO:0000256" key="1">
    <source>
        <dbReference type="ARBA" id="ARBA00004496"/>
    </source>
</evidence>
<evidence type="ECO:0000256" key="11">
    <source>
        <dbReference type="ARBA" id="ARBA00022932"/>
    </source>
</evidence>
<organism evidence="17 18">
    <name type="scientific">Silvimonas iriomotensis</name>
    <dbReference type="NCBI Taxonomy" id="449662"/>
    <lineage>
        <taxon>Bacteria</taxon>
        <taxon>Pseudomonadati</taxon>
        <taxon>Pseudomonadota</taxon>
        <taxon>Betaproteobacteria</taxon>
        <taxon>Neisseriales</taxon>
        <taxon>Chitinibacteraceae</taxon>
        <taxon>Silvimonas</taxon>
    </lineage>
</organism>
<dbReference type="InterPro" id="IPR001126">
    <property type="entry name" value="UmuC"/>
</dbReference>
<evidence type="ECO:0000256" key="7">
    <source>
        <dbReference type="ARBA" id="ARBA00022705"/>
    </source>
</evidence>
<dbReference type="Gene3D" id="3.30.70.270">
    <property type="match status" value="2"/>
</dbReference>
<dbReference type="PANTHER" id="PTHR11076:SF33">
    <property type="entry name" value="DNA POLYMERASE KAPPA"/>
    <property type="match status" value="1"/>
</dbReference>
<dbReference type="RefSeq" id="WP_229709054.1">
    <property type="nucleotide sequence ID" value="NZ_BMLX01000004.1"/>
</dbReference>
<keyword evidence="5 15" id="KW-0808">Transferase</keyword>
<dbReference type="CDD" id="cd03586">
    <property type="entry name" value="PolY_Pol_IV_kappa"/>
    <property type="match status" value="1"/>
</dbReference>
<dbReference type="Pfam" id="PF00817">
    <property type="entry name" value="IMS"/>
    <property type="match status" value="1"/>
</dbReference>
<evidence type="ECO:0000256" key="2">
    <source>
        <dbReference type="ARBA" id="ARBA00010945"/>
    </source>
</evidence>
<comment type="caution">
    <text evidence="17">The sequence shown here is derived from an EMBL/GenBank/DDBJ whole genome shotgun (WGS) entry which is preliminary data.</text>
</comment>
<keyword evidence="9 15" id="KW-0227">DNA damage</keyword>
<evidence type="ECO:0000256" key="8">
    <source>
        <dbReference type="ARBA" id="ARBA00022723"/>
    </source>
</evidence>
<reference evidence="18" key="1">
    <citation type="journal article" date="2019" name="Int. J. Syst. Evol. Microbiol.">
        <title>The Global Catalogue of Microorganisms (GCM) 10K type strain sequencing project: providing services to taxonomists for standard genome sequencing and annotation.</title>
        <authorList>
            <consortium name="The Broad Institute Genomics Platform"/>
            <consortium name="The Broad Institute Genome Sequencing Center for Infectious Disease"/>
            <person name="Wu L."/>
            <person name="Ma J."/>
        </authorList>
    </citation>
    <scope>NUCLEOTIDE SEQUENCE [LARGE SCALE GENOMIC DNA]</scope>
    <source>
        <strain evidence="18">CGMCC 1.8859</strain>
    </source>
</reference>
<protein>
    <recommendedName>
        <fullName evidence="15">DNA polymerase IV</fullName>
        <shortName evidence="15">Pol IV</shortName>
        <ecNumber evidence="15">2.7.7.7</ecNumber>
    </recommendedName>
</protein>
<dbReference type="HAMAP" id="MF_01113">
    <property type="entry name" value="DNApol_IV"/>
    <property type="match status" value="1"/>
</dbReference>
<dbReference type="SUPFAM" id="SSF56672">
    <property type="entry name" value="DNA/RNA polymerases"/>
    <property type="match status" value="1"/>
</dbReference>
<dbReference type="PANTHER" id="PTHR11076">
    <property type="entry name" value="DNA REPAIR POLYMERASE UMUC / TRANSFERASE FAMILY MEMBER"/>
    <property type="match status" value="1"/>
</dbReference>
<evidence type="ECO:0000256" key="15">
    <source>
        <dbReference type="HAMAP-Rule" id="MF_01113"/>
    </source>
</evidence>
<dbReference type="InterPro" id="IPR050116">
    <property type="entry name" value="DNA_polymerase-Y"/>
</dbReference>
<dbReference type="InterPro" id="IPR017961">
    <property type="entry name" value="DNA_pol_Y-fam_little_finger"/>
</dbReference>